<feature type="non-terminal residue" evidence="2">
    <location>
        <position position="1"/>
    </location>
</feature>
<comment type="caution">
    <text evidence="2">The sequence shown here is derived from an EMBL/GenBank/DDBJ whole genome shotgun (WGS) entry which is preliminary data.</text>
</comment>
<dbReference type="EMBL" id="CAJVQA010004533">
    <property type="protein sequence ID" value="CAG8600940.1"/>
    <property type="molecule type" value="Genomic_DNA"/>
</dbReference>
<name>A0A9N9CHV8_9GLOM</name>
<evidence type="ECO:0000256" key="1">
    <source>
        <dbReference type="SAM" id="Phobius"/>
    </source>
</evidence>
<dbReference type="Proteomes" id="UP000789759">
    <property type="component" value="Unassembled WGS sequence"/>
</dbReference>
<dbReference type="OrthoDB" id="10453535at2759"/>
<gene>
    <name evidence="2" type="ORF">CPELLU_LOCUS6990</name>
</gene>
<feature type="transmembrane region" description="Helical" evidence="1">
    <location>
        <begin position="24"/>
        <end position="41"/>
    </location>
</feature>
<proteinExistence type="predicted"/>
<keyword evidence="1" id="KW-0812">Transmembrane</keyword>
<keyword evidence="1" id="KW-1133">Transmembrane helix</keyword>
<keyword evidence="3" id="KW-1185">Reference proteome</keyword>
<keyword evidence="1" id="KW-0472">Membrane</keyword>
<sequence>NQNNQIETEDDRSEAITDSDDSDAIIWLIISGANFLSWMSLKKNLEHYRKENGFKPIKGQ</sequence>
<evidence type="ECO:0000313" key="2">
    <source>
        <dbReference type="EMBL" id="CAG8600940.1"/>
    </source>
</evidence>
<protein>
    <submittedName>
        <fullName evidence="2">6196_t:CDS:1</fullName>
    </submittedName>
</protein>
<accession>A0A9N9CHV8</accession>
<dbReference type="AlphaFoldDB" id="A0A9N9CHV8"/>
<evidence type="ECO:0000313" key="3">
    <source>
        <dbReference type="Proteomes" id="UP000789759"/>
    </source>
</evidence>
<organism evidence="2 3">
    <name type="scientific">Cetraspora pellucida</name>
    <dbReference type="NCBI Taxonomy" id="1433469"/>
    <lineage>
        <taxon>Eukaryota</taxon>
        <taxon>Fungi</taxon>
        <taxon>Fungi incertae sedis</taxon>
        <taxon>Mucoromycota</taxon>
        <taxon>Glomeromycotina</taxon>
        <taxon>Glomeromycetes</taxon>
        <taxon>Diversisporales</taxon>
        <taxon>Gigasporaceae</taxon>
        <taxon>Cetraspora</taxon>
    </lineage>
</organism>
<reference evidence="2" key="1">
    <citation type="submission" date="2021-06" db="EMBL/GenBank/DDBJ databases">
        <authorList>
            <person name="Kallberg Y."/>
            <person name="Tangrot J."/>
            <person name="Rosling A."/>
        </authorList>
    </citation>
    <scope>NUCLEOTIDE SEQUENCE</scope>
    <source>
        <strain evidence="2">FL966</strain>
    </source>
</reference>